<dbReference type="Gene3D" id="3.20.20.10">
    <property type="entry name" value="Alanine racemase"/>
    <property type="match status" value="1"/>
</dbReference>
<evidence type="ECO:0000313" key="5">
    <source>
        <dbReference type="EMBL" id="RGT54892.1"/>
    </source>
</evidence>
<dbReference type="InterPro" id="IPR009006">
    <property type="entry name" value="Ala_racemase/Decarboxylase_C"/>
</dbReference>
<dbReference type="GO" id="GO:0009089">
    <property type="term" value="P:lysine biosynthetic process via diaminopimelate"/>
    <property type="evidence" value="ECO:0007669"/>
    <property type="project" value="TreeGrafter"/>
</dbReference>
<dbReference type="InterPro" id="IPR022644">
    <property type="entry name" value="De-COase2_N"/>
</dbReference>
<name>A0A412PCH6_9FIRM</name>
<evidence type="ECO:0000256" key="1">
    <source>
        <dbReference type="ARBA" id="ARBA00001933"/>
    </source>
</evidence>
<accession>A0A412PCH6</accession>
<sequence>MQEKELKYIAEHYQTPCFIFDLEAVKERVKKMREIVGGAYQLCYSIKANPFLIPTMAEITDKLEVCSPGELSICKALRVEPTKILYSGVNKTEVDVTDAMEYGVIHYTAESLLHMDIVNQVAGKYQKKVEILPRLNAGSQFGMSKEDLFSIYANEEKYSNVIVKGIHYFAGTQRKKNDKQIKELDVLLELIKEIQTTFNRKVEQIEYGPGLSVPLFEGDDFSDTLKPLENIHEKLKELSGVVDLTIEMGRFYSTFCGTYLTRAMDCKSNEGVNYCIVDGGMNHLNYYGQMMGMKVPHIQHLHACDNRIEKNWCLCGSLCTTADVLVRDVTLQGLHEGDYLAFNNCGAYSVTEGIHLFLSRTMPLILLRTAENKYIVARQMQESYPINTIQNY</sequence>
<evidence type="ECO:0000259" key="3">
    <source>
        <dbReference type="Pfam" id="PF00278"/>
    </source>
</evidence>
<comment type="cofactor">
    <cofactor evidence="1">
        <name>pyridoxal 5'-phosphate</name>
        <dbReference type="ChEBI" id="CHEBI:597326"/>
    </cofactor>
</comment>
<evidence type="ECO:0000313" key="6">
    <source>
        <dbReference type="Proteomes" id="UP000284731"/>
    </source>
</evidence>
<dbReference type="InterPro" id="IPR029066">
    <property type="entry name" value="PLP-binding_barrel"/>
</dbReference>
<dbReference type="GO" id="GO:0008836">
    <property type="term" value="F:diaminopimelate decarboxylase activity"/>
    <property type="evidence" value="ECO:0007669"/>
    <property type="project" value="TreeGrafter"/>
</dbReference>
<proteinExistence type="predicted"/>
<evidence type="ECO:0000256" key="2">
    <source>
        <dbReference type="ARBA" id="ARBA00022898"/>
    </source>
</evidence>
<dbReference type="InterPro" id="IPR022643">
    <property type="entry name" value="De-COase2_C"/>
</dbReference>
<dbReference type="SUPFAM" id="SSF51419">
    <property type="entry name" value="PLP-binding barrel"/>
    <property type="match status" value="1"/>
</dbReference>
<dbReference type="AlphaFoldDB" id="A0A412PCH6"/>
<dbReference type="SUPFAM" id="SSF50621">
    <property type="entry name" value="Alanine racemase C-terminal domain-like"/>
    <property type="match status" value="1"/>
</dbReference>
<dbReference type="Pfam" id="PF02784">
    <property type="entry name" value="Orn_Arg_deC_N"/>
    <property type="match status" value="1"/>
</dbReference>
<organism evidence="5 6">
    <name type="scientific">Solobacterium moorei</name>
    <dbReference type="NCBI Taxonomy" id="102148"/>
    <lineage>
        <taxon>Bacteria</taxon>
        <taxon>Bacillati</taxon>
        <taxon>Bacillota</taxon>
        <taxon>Erysipelotrichia</taxon>
        <taxon>Erysipelotrichales</taxon>
        <taxon>Erysipelotrichaceae</taxon>
        <taxon>Solobacterium</taxon>
    </lineage>
</organism>
<feature type="domain" description="Orn/DAP/Arg decarboxylase 2 N-terminal" evidence="4">
    <location>
        <begin position="23"/>
        <end position="253"/>
    </location>
</feature>
<dbReference type="PANTHER" id="PTHR43727:SF2">
    <property type="entry name" value="GROUP IV DECARBOXYLASE"/>
    <property type="match status" value="1"/>
</dbReference>
<dbReference type="PANTHER" id="PTHR43727">
    <property type="entry name" value="DIAMINOPIMELATE DECARBOXYLASE"/>
    <property type="match status" value="1"/>
</dbReference>
<keyword evidence="2" id="KW-0663">Pyridoxal phosphate</keyword>
<dbReference type="EMBL" id="QRWX01000003">
    <property type="protein sequence ID" value="RGT54892.1"/>
    <property type="molecule type" value="Genomic_DNA"/>
</dbReference>
<dbReference type="Gene3D" id="2.40.37.10">
    <property type="entry name" value="Lyase, Ornithine Decarboxylase, Chain A, domain 1"/>
    <property type="match status" value="1"/>
</dbReference>
<dbReference type="Pfam" id="PF00278">
    <property type="entry name" value="Orn_DAP_Arg_deC"/>
    <property type="match status" value="1"/>
</dbReference>
<dbReference type="RefSeq" id="WP_118764957.1">
    <property type="nucleotide sequence ID" value="NZ_CABJCF010000003.1"/>
</dbReference>
<gene>
    <name evidence="5" type="ORF">DWX20_06900</name>
</gene>
<evidence type="ECO:0000259" key="4">
    <source>
        <dbReference type="Pfam" id="PF02784"/>
    </source>
</evidence>
<reference evidence="5 6" key="1">
    <citation type="submission" date="2018-08" db="EMBL/GenBank/DDBJ databases">
        <title>A genome reference for cultivated species of the human gut microbiota.</title>
        <authorList>
            <person name="Zou Y."/>
            <person name="Xue W."/>
            <person name="Luo G."/>
        </authorList>
    </citation>
    <scope>NUCLEOTIDE SEQUENCE [LARGE SCALE GENOMIC DNA]</scope>
    <source>
        <strain evidence="5 6">AF18-46</strain>
    </source>
</reference>
<feature type="domain" description="Orn/DAP/Arg decarboxylase 2 C-terminal" evidence="3">
    <location>
        <begin position="255"/>
        <end position="346"/>
    </location>
</feature>
<dbReference type="Proteomes" id="UP000284731">
    <property type="component" value="Unassembled WGS sequence"/>
</dbReference>
<comment type="caution">
    <text evidence="5">The sequence shown here is derived from an EMBL/GenBank/DDBJ whole genome shotgun (WGS) entry which is preliminary data.</text>
</comment>
<protein>
    <submittedName>
        <fullName evidence="5">Diaminopimelate decarboxylase</fullName>
    </submittedName>
</protein>